<dbReference type="KEGG" id="pmrn:116939558"/>
<accession>A0AAJ7ST25</accession>
<dbReference type="Pfam" id="PF15753">
    <property type="entry name" value="BLOC1S3"/>
    <property type="match status" value="1"/>
</dbReference>
<evidence type="ECO:0000256" key="2">
    <source>
        <dbReference type="ARBA" id="ARBA00019581"/>
    </source>
</evidence>
<sequence>MASSKYQTVVEGEASETDSDEEVCTTSVAAEPSACMVVTGEASETDEDEGEEAEEEVQAVRNNGLIQHEDLTSLTGQGAISLLTVERPGRVEICGETEVPAQISRPPGTRSYNTLLQLKLRESNARLRGDVAEMVRKAYTTAARDVRNTTQRLGDSQVVIIEASNSLHHALDNLHSIRDKMDIITSCNLLPEIHLPAEHKPS</sequence>
<dbReference type="InterPro" id="IPR017245">
    <property type="entry name" value="BLOC-1_complex_su-3"/>
</dbReference>
<feature type="compositionally biased region" description="Acidic residues" evidence="3">
    <location>
        <begin position="13"/>
        <end position="23"/>
    </location>
</feature>
<protein>
    <recommendedName>
        <fullName evidence="2">Biogenesis of lysosome-related organelles complex 1 subunit 3</fullName>
    </recommendedName>
</protein>
<gene>
    <name evidence="5 6 7 8" type="primary">BLOC1S3</name>
</gene>
<evidence type="ECO:0000313" key="7">
    <source>
        <dbReference type="RefSeq" id="XP_032804001.1"/>
    </source>
</evidence>
<dbReference type="RefSeq" id="XP_032804000.1">
    <property type="nucleotide sequence ID" value="XM_032948109.1"/>
</dbReference>
<dbReference type="PANTHER" id="PTHR31974">
    <property type="entry name" value="BIOGENESIS OF LYSOSOME-RELATED ORGANELLES COMPLEX 1 SUBUNIT 3"/>
    <property type="match status" value="1"/>
</dbReference>
<evidence type="ECO:0000313" key="5">
    <source>
        <dbReference type="RefSeq" id="XP_032803999.1"/>
    </source>
</evidence>
<evidence type="ECO:0000313" key="4">
    <source>
        <dbReference type="Proteomes" id="UP001318040"/>
    </source>
</evidence>
<evidence type="ECO:0000313" key="8">
    <source>
        <dbReference type="RefSeq" id="XP_032804002.1"/>
    </source>
</evidence>
<dbReference type="RefSeq" id="XP_032804001.1">
    <property type="nucleotide sequence ID" value="XM_032948110.1"/>
</dbReference>
<name>A0AAJ7ST25_PETMA</name>
<dbReference type="AlphaFoldDB" id="A0AAJ7ST25"/>
<keyword evidence="4" id="KW-1185">Reference proteome</keyword>
<dbReference type="RefSeq" id="XP_032804002.1">
    <property type="nucleotide sequence ID" value="XM_032948111.1"/>
</dbReference>
<dbReference type="Proteomes" id="UP001318040">
    <property type="component" value="Chromosome 6"/>
</dbReference>
<dbReference type="PANTHER" id="PTHR31974:SF2">
    <property type="entry name" value="BIOGENESIS OF LYSOSOME-RELATED ORGANELLES COMPLEX 1 SUBUNIT 3"/>
    <property type="match status" value="1"/>
</dbReference>
<dbReference type="CTD" id="388552"/>
<proteinExistence type="inferred from homology"/>
<evidence type="ECO:0000313" key="6">
    <source>
        <dbReference type="RefSeq" id="XP_032804000.1"/>
    </source>
</evidence>
<organism evidence="4 8">
    <name type="scientific">Petromyzon marinus</name>
    <name type="common">Sea lamprey</name>
    <dbReference type="NCBI Taxonomy" id="7757"/>
    <lineage>
        <taxon>Eukaryota</taxon>
        <taxon>Metazoa</taxon>
        <taxon>Chordata</taxon>
        <taxon>Craniata</taxon>
        <taxon>Vertebrata</taxon>
        <taxon>Cyclostomata</taxon>
        <taxon>Hyperoartia</taxon>
        <taxon>Petromyzontiformes</taxon>
        <taxon>Petromyzontidae</taxon>
        <taxon>Petromyzon</taxon>
    </lineage>
</organism>
<evidence type="ECO:0000256" key="1">
    <source>
        <dbReference type="ARBA" id="ARBA00008942"/>
    </source>
</evidence>
<evidence type="ECO:0000256" key="3">
    <source>
        <dbReference type="SAM" id="MobiDB-lite"/>
    </source>
</evidence>
<dbReference type="GO" id="GO:0031083">
    <property type="term" value="C:BLOC-1 complex"/>
    <property type="evidence" value="ECO:0007669"/>
    <property type="project" value="TreeGrafter"/>
</dbReference>
<reference evidence="5 6" key="1">
    <citation type="submission" date="2025-04" db="UniProtKB">
        <authorList>
            <consortium name="RefSeq"/>
        </authorList>
    </citation>
    <scope>IDENTIFICATION</scope>
    <source>
        <tissue evidence="5 6">Sperm</tissue>
    </source>
</reference>
<comment type="similarity">
    <text evidence="1">Belongs to the BLOC1S3 family.</text>
</comment>
<feature type="region of interest" description="Disordered" evidence="3">
    <location>
        <begin position="1"/>
        <end position="23"/>
    </location>
</feature>
<dbReference type="RefSeq" id="XP_032803999.1">
    <property type="nucleotide sequence ID" value="XM_032948108.1"/>
</dbReference>